<gene>
    <name evidence="2" type="ORF">GpartN1_g2988.t1</name>
</gene>
<dbReference type="SUPFAM" id="SSF110004">
    <property type="entry name" value="Glycolipid transfer protein, GLTP"/>
    <property type="match status" value="1"/>
</dbReference>
<reference evidence="2" key="2">
    <citation type="submission" date="2022-01" db="EMBL/GenBank/DDBJ databases">
        <authorList>
            <person name="Hirooka S."/>
            <person name="Miyagishima S.Y."/>
        </authorList>
    </citation>
    <scope>NUCLEOTIDE SEQUENCE</scope>
    <source>
        <strain evidence="2">NBRC 102759</strain>
    </source>
</reference>
<feature type="domain" description="Glycolipid transfer protein" evidence="1">
    <location>
        <begin position="31"/>
        <end position="172"/>
    </location>
</feature>
<sequence length="209" mass="24296">MSHFTWEQLLEKFEAVEFPERNGKQDELPQVSSFVEACLEMGKFFNLLGRAFSFVQKDIFSKAKIVQDYGERFLPEKGSLQEIVEQELSNGACAVNEPPSCSRTVLRLLWATHFLYVLVQKLTLDETTPLRSCIREAYDVALKEHHSWAIQKTVHAALVFLPSREFFYRKIGVDIHKRDSYMKRGDKALGTIVERMYHFYEKNGLLQLP</sequence>
<dbReference type="PANTHER" id="PTHR10219:SF43">
    <property type="entry name" value="GLYCOLIPID TRANSFER PROTEIN DOMAIN-CONTAINING PROTEIN"/>
    <property type="match status" value="1"/>
</dbReference>
<comment type="caution">
    <text evidence="2">The sequence shown here is derived from an EMBL/GenBank/DDBJ whole genome shotgun (WGS) entry which is preliminary data.</text>
</comment>
<dbReference type="Pfam" id="PF08718">
    <property type="entry name" value="GLTP"/>
    <property type="match status" value="1"/>
</dbReference>
<accession>A0A9C7UQ52</accession>
<proteinExistence type="predicted"/>
<name>A0A9C7UQ52_9RHOD</name>
<dbReference type="GO" id="GO:0005829">
    <property type="term" value="C:cytosol"/>
    <property type="evidence" value="ECO:0007669"/>
    <property type="project" value="TreeGrafter"/>
</dbReference>
<reference evidence="2" key="1">
    <citation type="journal article" date="2022" name="Proc. Natl. Acad. Sci. U.S.A.">
        <title>Life cycle and functional genomics of the unicellular red alga Galdieria for elucidating algal and plant evolution and industrial use.</title>
        <authorList>
            <person name="Hirooka S."/>
            <person name="Itabashi T."/>
            <person name="Ichinose T.M."/>
            <person name="Onuma R."/>
            <person name="Fujiwara T."/>
            <person name="Yamashita S."/>
            <person name="Jong L.W."/>
            <person name="Tomita R."/>
            <person name="Iwane A.H."/>
            <person name="Miyagishima S.Y."/>
        </authorList>
    </citation>
    <scope>NUCLEOTIDE SEQUENCE</scope>
    <source>
        <strain evidence="2">NBRC 102759</strain>
    </source>
</reference>
<keyword evidence="3" id="KW-1185">Reference proteome</keyword>
<dbReference type="PANTHER" id="PTHR10219">
    <property type="entry name" value="GLYCOLIPID TRANSFER PROTEIN-RELATED"/>
    <property type="match status" value="1"/>
</dbReference>
<dbReference type="OrthoDB" id="1207at2759"/>
<dbReference type="GO" id="GO:1902387">
    <property type="term" value="F:ceramide 1-phosphate binding"/>
    <property type="evidence" value="ECO:0007669"/>
    <property type="project" value="TreeGrafter"/>
</dbReference>
<dbReference type="InterPro" id="IPR036497">
    <property type="entry name" value="GLTP_sf"/>
</dbReference>
<evidence type="ECO:0000313" key="3">
    <source>
        <dbReference type="Proteomes" id="UP001061958"/>
    </source>
</evidence>
<dbReference type="AlphaFoldDB" id="A0A9C7UQ52"/>
<organism evidence="2 3">
    <name type="scientific">Galdieria partita</name>
    <dbReference type="NCBI Taxonomy" id="83374"/>
    <lineage>
        <taxon>Eukaryota</taxon>
        <taxon>Rhodophyta</taxon>
        <taxon>Bangiophyceae</taxon>
        <taxon>Galdieriales</taxon>
        <taxon>Galdieriaceae</taxon>
        <taxon>Galdieria</taxon>
    </lineage>
</organism>
<dbReference type="GO" id="GO:0016020">
    <property type="term" value="C:membrane"/>
    <property type="evidence" value="ECO:0007669"/>
    <property type="project" value="TreeGrafter"/>
</dbReference>
<dbReference type="Gene3D" id="1.10.3520.10">
    <property type="entry name" value="Glycolipid transfer protein"/>
    <property type="match status" value="1"/>
</dbReference>
<evidence type="ECO:0000259" key="1">
    <source>
        <dbReference type="Pfam" id="PF08718"/>
    </source>
</evidence>
<evidence type="ECO:0000313" key="2">
    <source>
        <dbReference type="EMBL" id="GJQ11197.1"/>
    </source>
</evidence>
<protein>
    <recommendedName>
        <fullName evidence="1">Glycolipid transfer protein domain-containing protein</fullName>
    </recommendedName>
</protein>
<dbReference type="Proteomes" id="UP001061958">
    <property type="component" value="Unassembled WGS sequence"/>
</dbReference>
<dbReference type="GO" id="GO:1902388">
    <property type="term" value="F:ceramide 1-phosphate transfer activity"/>
    <property type="evidence" value="ECO:0007669"/>
    <property type="project" value="TreeGrafter"/>
</dbReference>
<dbReference type="InterPro" id="IPR014830">
    <property type="entry name" value="Glycolipid_transfer_prot_dom"/>
</dbReference>
<dbReference type="EMBL" id="BQMJ01000022">
    <property type="protein sequence ID" value="GJQ11197.1"/>
    <property type="molecule type" value="Genomic_DNA"/>
</dbReference>